<protein>
    <recommendedName>
        <fullName evidence="4">Phage protein Gp138 N-terminal domain-containing protein</fullName>
    </recommendedName>
</protein>
<sequence length="235" mass="23343">MSGALPTGGGYRGAAWQNTGGNDFNAMSFLVQQIIAGKAFAAIVQVKSVTGGGVGTPPIVSVQPMVAQVNGAGEPTPHGTIYNIPCFRLQGGNGAVILDPAVGDIGQAIICDRDISVIKATAAPGVPGSWRQNDWADGCYFGGFLNAAPSQFVQFGAGGITITTTGTITVNATSATVNAATSTFQGNVIATGTITGAAINDGTGSLGALRSAYDAHKHPGVTTGGSSTGTTDTPV</sequence>
<dbReference type="EMBL" id="LR797038">
    <property type="protein sequence ID" value="CAB4182863.1"/>
    <property type="molecule type" value="Genomic_DNA"/>
</dbReference>
<gene>
    <name evidence="2" type="ORF">UFOVP1081_25</name>
    <name evidence="3" type="ORF">UFOVP1433_25</name>
    <name evidence="1" type="ORF">UFOVP553_25</name>
</gene>
<proteinExistence type="predicted"/>
<organism evidence="3">
    <name type="scientific">uncultured Caudovirales phage</name>
    <dbReference type="NCBI Taxonomy" id="2100421"/>
    <lineage>
        <taxon>Viruses</taxon>
        <taxon>Duplodnaviria</taxon>
        <taxon>Heunggongvirae</taxon>
        <taxon>Uroviricota</taxon>
        <taxon>Caudoviricetes</taxon>
        <taxon>Peduoviridae</taxon>
        <taxon>Maltschvirus</taxon>
        <taxon>Maltschvirus maltsch</taxon>
    </lineage>
</organism>
<evidence type="ECO:0008006" key="4">
    <source>
        <dbReference type="Google" id="ProtNLM"/>
    </source>
</evidence>
<dbReference type="InterPro" id="IPR037026">
    <property type="entry name" value="Vgr_OB-fold_dom_sf"/>
</dbReference>
<dbReference type="Gene3D" id="2.40.50.230">
    <property type="entry name" value="Gp5 N-terminal domain"/>
    <property type="match status" value="1"/>
</dbReference>
<name>A0A6J5SFH3_9CAUD</name>
<evidence type="ECO:0000313" key="2">
    <source>
        <dbReference type="EMBL" id="CAB4182863.1"/>
    </source>
</evidence>
<dbReference type="EMBL" id="LR796529">
    <property type="protein sequence ID" value="CAB4149732.1"/>
    <property type="molecule type" value="Genomic_DNA"/>
</dbReference>
<accession>A0A6J5SFH3</accession>
<dbReference type="EMBL" id="LR797392">
    <property type="protein sequence ID" value="CAB4212799.1"/>
    <property type="molecule type" value="Genomic_DNA"/>
</dbReference>
<evidence type="ECO:0000313" key="1">
    <source>
        <dbReference type="EMBL" id="CAB4149732.1"/>
    </source>
</evidence>
<evidence type="ECO:0000313" key="3">
    <source>
        <dbReference type="EMBL" id="CAB4212799.1"/>
    </source>
</evidence>
<reference evidence="3" key="1">
    <citation type="submission" date="2020-05" db="EMBL/GenBank/DDBJ databases">
        <authorList>
            <person name="Chiriac C."/>
            <person name="Salcher M."/>
            <person name="Ghai R."/>
            <person name="Kavagutti S V."/>
        </authorList>
    </citation>
    <scope>NUCLEOTIDE SEQUENCE</scope>
</reference>